<feature type="compositionally biased region" description="Polar residues" evidence="2">
    <location>
        <begin position="260"/>
        <end position="272"/>
    </location>
</feature>
<feature type="compositionally biased region" description="Polar residues" evidence="2">
    <location>
        <begin position="2294"/>
        <end position="2308"/>
    </location>
</feature>
<feature type="compositionally biased region" description="Low complexity" evidence="2">
    <location>
        <begin position="92"/>
        <end position="105"/>
    </location>
</feature>
<feature type="compositionally biased region" description="Basic and acidic residues" evidence="2">
    <location>
        <begin position="2891"/>
        <end position="2902"/>
    </location>
</feature>
<feature type="region of interest" description="Disordered" evidence="2">
    <location>
        <begin position="1821"/>
        <end position="1870"/>
    </location>
</feature>
<feature type="compositionally biased region" description="Polar residues" evidence="2">
    <location>
        <begin position="139"/>
        <end position="161"/>
    </location>
</feature>
<dbReference type="Pfam" id="PF01302">
    <property type="entry name" value="CAP_GLY"/>
    <property type="match status" value="1"/>
</dbReference>
<feature type="compositionally biased region" description="Low complexity" evidence="2">
    <location>
        <begin position="777"/>
        <end position="790"/>
    </location>
</feature>
<feature type="compositionally biased region" description="Basic and acidic residues" evidence="2">
    <location>
        <begin position="2623"/>
        <end position="2645"/>
    </location>
</feature>
<dbReference type="OrthoDB" id="306254at2759"/>
<feature type="region of interest" description="Disordered" evidence="2">
    <location>
        <begin position="989"/>
        <end position="1029"/>
    </location>
</feature>
<feature type="region of interest" description="Disordered" evidence="2">
    <location>
        <begin position="2891"/>
        <end position="2946"/>
    </location>
</feature>
<feature type="region of interest" description="Disordered" evidence="2">
    <location>
        <begin position="2185"/>
        <end position="2310"/>
    </location>
</feature>
<feature type="compositionally biased region" description="Polar residues" evidence="2">
    <location>
        <begin position="1247"/>
        <end position="1259"/>
    </location>
</feature>
<feature type="domain" description="CAP-Gly" evidence="3">
    <location>
        <begin position="2559"/>
        <end position="2601"/>
    </location>
</feature>
<feature type="region of interest" description="Disordered" evidence="2">
    <location>
        <begin position="225"/>
        <end position="284"/>
    </location>
</feature>
<feature type="compositionally biased region" description="Polar residues" evidence="2">
    <location>
        <begin position="498"/>
        <end position="514"/>
    </location>
</feature>
<feature type="compositionally biased region" description="Basic and acidic residues" evidence="2">
    <location>
        <begin position="2212"/>
        <end position="2228"/>
    </location>
</feature>
<feature type="compositionally biased region" description="Polar residues" evidence="2">
    <location>
        <begin position="10"/>
        <end position="21"/>
    </location>
</feature>
<feature type="compositionally biased region" description="Polar residues" evidence="2">
    <location>
        <begin position="1503"/>
        <end position="1514"/>
    </location>
</feature>
<feature type="compositionally biased region" description="Low complexity" evidence="2">
    <location>
        <begin position="1217"/>
        <end position="1229"/>
    </location>
</feature>
<dbReference type="GO" id="GO:0008017">
    <property type="term" value="F:microtubule binding"/>
    <property type="evidence" value="ECO:0007669"/>
    <property type="project" value="InterPro"/>
</dbReference>
<feature type="compositionally biased region" description="Low complexity" evidence="2">
    <location>
        <begin position="2061"/>
        <end position="2075"/>
    </location>
</feature>
<feature type="compositionally biased region" description="Basic and acidic residues" evidence="2">
    <location>
        <begin position="2653"/>
        <end position="2673"/>
    </location>
</feature>
<feature type="region of interest" description="Disordered" evidence="2">
    <location>
        <begin position="548"/>
        <end position="653"/>
    </location>
</feature>
<feature type="compositionally biased region" description="Basic and acidic residues" evidence="2">
    <location>
        <begin position="1996"/>
        <end position="2006"/>
    </location>
</feature>
<feature type="region of interest" description="Disordered" evidence="2">
    <location>
        <begin position="1129"/>
        <end position="1319"/>
    </location>
</feature>
<feature type="coiled-coil region" evidence="1">
    <location>
        <begin position="2146"/>
        <end position="2173"/>
    </location>
</feature>
<reference evidence="4" key="1">
    <citation type="submission" date="2023-05" db="EMBL/GenBank/DDBJ databases">
        <title>High-quality long-read genome of Scophthalmus maximus.</title>
        <authorList>
            <person name="Lien S."/>
            <person name="Martinez P."/>
        </authorList>
    </citation>
    <scope>NUCLEOTIDE SEQUENCE [LARGE SCALE GENOMIC DNA]</scope>
</reference>
<organism evidence="4 5">
    <name type="scientific">Scophthalmus maximus</name>
    <name type="common">Turbot</name>
    <name type="synonym">Psetta maxima</name>
    <dbReference type="NCBI Taxonomy" id="52904"/>
    <lineage>
        <taxon>Eukaryota</taxon>
        <taxon>Metazoa</taxon>
        <taxon>Chordata</taxon>
        <taxon>Craniata</taxon>
        <taxon>Vertebrata</taxon>
        <taxon>Euteleostomi</taxon>
        <taxon>Actinopterygii</taxon>
        <taxon>Neopterygii</taxon>
        <taxon>Teleostei</taxon>
        <taxon>Neoteleostei</taxon>
        <taxon>Acanthomorphata</taxon>
        <taxon>Carangaria</taxon>
        <taxon>Pleuronectiformes</taxon>
        <taxon>Pleuronectoidei</taxon>
        <taxon>Scophthalmidae</taxon>
        <taxon>Scophthalmus</taxon>
    </lineage>
</organism>
<feature type="compositionally biased region" description="Polar residues" evidence="2">
    <location>
        <begin position="2195"/>
        <end position="2208"/>
    </location>
</feature>
<dbReference type="InterPro" id="IPR036859">
    <property type="entry name" value="CAP-Gly_dom_sf"/>
</dbReference>
<feature type="compositionally biased region" description="Polar residues" evidence="2">
    <location>
        <begin position="2441"/>
        <end position="2450"/>
    </location>
</feature>
<dbReference type="RefSeq" id="XP_035502559.1">
    <property type="nucleotide sequence ID" value="XM_035646666.2"/>
</dbReference>
<evidence type="ECO:0000259" key="3">
    <source>
        <dbReference type="PROSITE" id="PS50245"/>
    </source>
</evidence>
<feature type="compositionally biased region" description="Polar residues" evidence="2">
    <location>
        <begin position="1129"/>
        <end position="1147"/>
    </location>
</feature>
<evidence type="ECO:0000313" key="5">
    <source>
        <dbReference type="Proteomes" id="UP000694558"/>
    </source>
</evidence>
<proteinExistence type="predicted"/>
<feature type="compositionally biased region" description="Low complexity" evidence="2">
    <location>
        <begin position="1172"/>
        <end position="1194"/>
    </location>
</feature>
<dbReference type="GeneTree" id="ENSGT00940000155130"/>
<feature type="region of interest" description="Disordered" evidence="2">
    <location>
        <begin position="1"/>
        <end position="21"/>
    </location>
</feature>
<feature type="region of interest" description="Disordered" evidence="2">
    <location>
        <begin position="448"/>
        <end position="517"/>
    </location>
</feature>
<dbReference type="PANTHER" id="PTHR13958">
    <property type="entry name" value="CENTROSOME-ASSOCIATED PROTEIN 350"/>
    <property type="match status" value="1"/>
</dbReference>
<evidence type="ECO:0000313" key="4">
    <source>
        <dbReference type="Ensembl" id="ENSSMAP00000059533.1"/>
    </source>
</evidence>
<dbReference type="Ensembl" id="ENSSMAT00000079730.1">
    <property type="protein sequence ID" value="ENSSMAP00000059533.1"/>
    <property type="gene ID" value="ENSSMAG00000005713.2"/>
</dbReference>
<feature type="compositionally biased region" description="Basic and acidic residues" evidence="2">
    <location>
        <begin position="1556"/>
        <end position="1584"/>
    </location>
</feature>
<protein>
    <submittedName>
        <fullName evidence="4">Centrosomal protein 350</fullName>
    </submittedName>
</protein>
<feature type="region of interest" description="Disordered" evidence="2">
    <location>
        <begin position="2623"/>
        <end position="2673"/>
    </location>
</feature>
<feature type="compositionally biased region" description="Low complexity" evidence="2">
    <location>
        <begin position="1521"/>
        <end position="1555"/>
    </location>
</feature>
<feature type="compositionally biased region" description="Low complexity" evidence="2">
    <location>
        <begin position="2383"/>
        <end position="2400"/>
    </location>
</feature>
<feature type="compositionally biased region" description="Polar residues" evidence="2">
    <location>
        <begin position="1301"/>
        <end position="1319"/>
    </location>
</feature>
<dbReference type="GO" id="GO:0005813">
    <property type="term" value="C:centrosome"/>
    <property type="evidence" value="ECO:0007669"/>
    <property type="project" value="InterPro"/>
</dbReference>
<dbReference type="SMART" id="SM01052">
    <property type="entry name" value="CAP_GLY"/>
    <property type="match status" value="1"/>
</dbReference>
<feature type="compositionally biased region" description="Basic and acidic residues" evidence="2">
    <location>
        <begin position="631"/>
        <end position="653"/>
    </location>
</feature>
<dbReference type="PANTHER" id="PTHR13958:SF3">
    <property type="entry name" value="CAP-GLY DOMAIN-CONTAINING PROTEIN-RELATED"/>
    <property type="match status" value="1"/>
</dbReference>
<feature type="coiled-coil region" evidence="1">
    <location>
        <begin position="1386"/>
        <end position="1451"/>
    </location>
</feature>
<feature type="region of interest" description="Disordered" evidence="2">
    <location>
        <begin position="75"/>
        <end position="161"/>
    </location>
</feature>
<feature type="region of interest" description="Disordered" evidence="2">
    <location>
        <begin position="1645"/>
        <end position="1670"/>
    </location>
</feature>
<dbReference type="Proteomes" id="UP000694558">
    <property type="component" value="Chromosome 12"/>
</dbReference>
<feature type="compositionally biased region" description="Basic and acidic residues" evidence="2">
    <location>
        <begin position="1648"/>
        <end position="1664"/>
    </location>
</feature>
<name>A0A8D3DJ24_SCOMX</name>
<dbReference type="InterPro" id="IPR000938">
    <property type="entry name" value="CAP-Gly_domain"/>
</dbReference>
<feature type="compositionally biased region" description="Polar residues" evidence="2">
    <location>
        <begin position="2083"/>
        <end position="2127"/>
    </location>
</feature>
<feature type="compositionally biased region" description="Gly residues" evidence="2">
    <location>
        <begin position="560"/>
        <end position="571"/>
    </location>
</feature>
<feature type="coiled-coil region" evidence="1">
    <location>
        <begin position="1734"/>
        <end position="1818"/>
    </location>
</feature>
<feature type="compositionally biased region" description="Polar residues" evidence="2">
    <location>
        <begin position="106"/>
        <end position="121"/>
    </location>
</feature>
<reference evidence="4" key="2">
    <citation type="submission" date="2025-08" db="UniProtKB">
        <authorList>
            <consortium name="Ensembl"/>
        </authorList>
    </citation>
    <scope>IDENTIFICATION</scope>
</reference>
<dbReference type="RefSeq" id="XP_035502560.1">
    <property type="nucleotide sequence ID" value="XM_035646667.2"/>
</dbReference>
<keyword evidence="1" id="KW-0175">Coiled coil</keyword>
<sequence length="3170" mass="351651">MRRSRGTEVSLKSSAQQLTNHNIGTELTSAWKSLAQSKAALRHIENHLEAVPGTGVLLDSVMEPPKDKLSRMVRCRDGHGADNGGFSKRGGRSQQSPEKSSSRSPLRNTTQDSNVCRNTSVEFREPLVSYRGATPPAHPSSQLESYSLHSVPGSSYPSSDPLLSQLVYQRDTRDKQTDRDLDSTHSSALESTEVRYLNDQPALDILKTIGIQSHPAGVRAPLREGAQEERMPKAQVSMDSQESSPCLAPAPGSVPRGERTPSTSPGSASQRLESLKRHQPDDKLEKLKERIRRQRQHLEETAEREKLLGFLEQPIMAAVGTDKASTNNMPTAKTRKVAAAPRAPIYKGFNSTETKIRTPDGKVWKEDEFHNLSRDVYRDLSRQFAENTRSRHQQQSEQRADRSKERRPPKPIRKVHRADPASDLIAKPVISPASWRDGQKLVKMVLGSGPKLPREENLSHPTDGLSRAASHRRSSSDQRSKSSRRSRPSSTERPHTSFQEQSKSHSAATSSPLSAAQDKVPVGISTARLSADIQGILDDLQLECKAAEKEERARQRSRGGSNGRRGRGGSGSRTRNPMSAWGTTVATGSSSRGCHSASPTTQRSEAANMADAAHKKRHYDADSVRQYIARQQEERKKRQAEEKRSLREETERRNQRLQELYRKQREVAKTVAFPSETTVAPVQKRLQETYNKLLLEEAHLSEDTTRIHPAAPYSQMRPMYQPSGESDKENKRLDAPQSPSSSDRSLNDQQPPLSRNDLDVGVASLRQPDRLSPAVRPTSSPSGSLPGPFGDHLLSQLLRLETAGAAGDIRHTQRPATAPNNRSHSKMSRIEALKATAASLSNRIESEARKIAGEGINYGTATSMDMDTILPPRPSLANLDDGFWTEAAAAENNDVALSFQRILTSTSHRSYNGTTFPGAGNLHALTGQKEMRSTHTNLTNPQTVTGPTFNSYTQESGKLVNGLEKVEIVDKMAQRIGYDKVENQIDLHDSSAGSLSEGPILSEGSFFSEDEASPPHPSSNRVSRPADRPDAVDYCAGVRRDYQRLPEFQREAARCSALSPPCAQQDSSKAAWEELNKGSPLSVINIFTKNLHGYVKVSERNSTPSQSFHSGNGLGDAALYEDDFVSSHSSRTTGQLRRGSKSPSVNSHFEELMRRSPYEKSAGGIHSHHSSFHSSVHSPRISSGSTSGSSPLSKHSTRKRGTASDQSDGTLVGEQRSSCSPPSDVLSSDSRMRDSDKSSAQSDAKSVHSSEPSGHSHQSLALDGKKFSVVKPKHASPLGSPDHGPPPGADSSSEPVRGGSDNMNVGTTASSGRVETRTTGELQYSPAVLQQRMAAELQYLESVEESVRQLGDMERLVGVSTAQQESASLAQMLKAKQQRHERDLYELKIKAEREALETKLQLEENRQRVARAHIELQENLAATQKETLGGLQEATTKMMSQQAEAARYTADAAQHIKEMTELARSQIAGALVVAPAAINTSMLDQLEEQETSNAKQQPDKADSNSFQSEMSSSRTKPDQILSSLNSLSQSDSLSFRRPNLSGANSSSHNSPSYISSDHRERTKKEAGDGKWRKGGAEERTEREAGSSSIEEEVHTAANDSLCSDSIPSMVDEKGDSMSVATEYSLKFDESMTEDDIEERSFRSLLPSEAHRRGTMEKKSRHHEESEDDGAIHNATLVSGAHNILKSQEANMAFSGGQDSFSQFTMDMVRQYMKDEEVRLQHQSSLLRLRQKALKEKTKTELAWLEHQKKTLRDKGEDDKMPPIRKKQRGLLMKLQQEQAEIKRLQEANKAARKERQLLLKQQEEIERMRNSTLRLKERLKCAGGEAPPETPVSETPVSEPASPNTRHTGNNRSPSPPLSISGSETSSIMQKLKKMRTQMDEKHCSPVHYFFSVFTAHHWASLSVCLPNLHPKFQLFIYNQLVRFLTKREQQLMQRRHHAEELLQWKQRLDQEEAEVRRMEKEALAVWDRTASQDKDCESQKNASSDCSPSHHRRSEPRTDSEKEYVSEGDCSSATPDSSIHTEGLGSRQPGSPSSANPVSVPETPLASAQSSPANYTLDFASASPSSSRQSLQSSIFKGSHSPAASPSDRSSKTKMQLHSSSRTAIQASTQPADFPVATQTEPISDQSDIESRIKALKEELRKRKFTALQLKKEQKKRNKERLKAKEASLLKQLETYDNFIEKTQAELNKEPDSTTDTKSVAEQSSIKPPSHRSEKSQVSDSDKKKTDASFNHNAPPEADHSRSTLVPEGFSDEDPPTVTPTPVYGSPECPTSGLRSRQSTLDLLRPSSKETKTQTMESVDENTLSKSEIQEELEVEVSCRLEDQHSERLFKLEEEDRLDSHMSTTKHVSSSVSEKHRLSPSEAEDVLKSKIKSHSAATDLNSSPHPSYSSSASAPSSLPHSKKAAPIKGAEAFSPLADGYLDDFEPSVDSSPRERHCSSKPESQISISPSEVKGSKKDSPSRATLFDSQDEEVEEEIAEELSHHSGTSEPSHHSGRLLDLKQTEDIKLDYKSINSSHSPPVSPLQTPLSPVIDEMPSFNIGERVLVGSVQPGTLRFKGPTSFANGFWAGVELDKSEGSNNGTYDGVMYFECVECHGIFAPPDKITHLPDKFEVYADTTEDKDSFFDDLSDKGGDKWQVDEEGNNRKQGNLEGKNEQTSHEDFGSRDKKITDDPLRKNQTHLNSESKHQLSNGNSQDIMLEFDYAPTTLLISDMDKIGLRKQDQTEITTLVEREDVDSQHQFTPADLTTDIRDVEGKEKDTDALDKFTDKLFKNFVQDAVKQFAEIKKAKEQKIEAANQMNGEMFCENVEEAKWISSVDQKDGLPFFPPIEKEELSSPELCNRPESPVLGASGQEELAKRLAELELSRELLNELGDDQDWFDEDFGLSSRREQQRLKQKQREEEEELRLGEGGLGRSGSSAGVPMGGLVSSPGGEQQVKSPPRPELPLPLPPKLPEQPAMVVPHSAAEVEKMVHAATQEIWAGCGLGREGAVTLAHLPNPEPSQEYLGKEASSQDQEALSIRSYRKGVFDLTWEMLQEIYAEDPRADQPQWVKTRRVKSSFHRVRTPGDITKIQAFIAAEVLKLYGLKKDQSQKTDWQKMLKFGRKKRDRVDHILVQELHEEEAQWVNYDEDELFVKMQLADSIFDALLKDTANVLTLICDKRAKRDALS</sequence>
<feature type="compositionally biased region" description="Acidic residues" evidence="2">
    <location>
        <begin position="2469"/>
        <end position="2480"/>
    </location>
</feature>
<feature type="region of interest" description="Disordered" evidence="2">
    <location>
        <begin position="2333"/>
        <end position="2411"/>
    </location>
</feature>
<feature type="region of interest" description="Disordered" evidence="2">
    <location>
        <begin position="701"/>
        <end position="791"/>
    </location>
</feature>
<evidence type="ECO:0000256" key="2">
    <source>
        <dbReference type="SAM" id="MobiDB-lite"/>
    </source>
</evidence>
<feature type="compositionally biased region" description="Polar residues" evidence="2">
    <location>
        <begin position="2010"/>
        <end position="2021"/>
    </location>
</feature>
<feature type="region of interest" description="Disordered" evidence="2">
    <location>
        <begin position="384"/>
        <end position="425"/>
    </location>
</feature>
<dbReference type="GO" id="GO:0034453">
    <property type="term" value="P:microtubule anchoring"/>
    <property type="evidence" value="ECO:0007669"/>
    <property type="project" value="InterPro"/>
</dbReference>
<feature type="coiled-coil region" evidence="1">
    <location>
        <begin position="1935"/>
        <end position="1962"/>
    </location>
</feature>
<feature type="compositionally biased region" description="Polar residues" evidence="2">
    <location>
        <begin position="737"/>
        <end position="753"/>
    </location>
</feature>
<feature type="compositionally biased region" description="Basic and acidic residues" evidence="2">
    <location>
        <begin position="273"/>
        <end position="284"/>
    </location>
</feature>
<feature type="compositionally biased region" description="Basic and acidic residues" evidence="2">
    <location>
        <begin position="1148"/>
        <end position="1158"/>
    </location>
</feature>
<feature type="compositionally biased region" description="Basic and acidic residues" evidence="2">
    <location>
        <begin position="398"/>
        <end position="408"/>
    </location>
</feature>
<feature type="region of interest" description="Disordered" evidence="2">
    <location>
        <begin position="2424"/>
        <end position="2498"/>
    </location>
</feature>
<feature type="compositionally biased region" description="Polar residues" evidence="2">
    <location>
        <begin position="2342"/>
        <end position="2353"/>
    </location>
</feature>
<dbReference type="Gene3D" id="2.30.30.190">
    <property type="entry name" value="CAP Gly-rich-like domain"/>
    <property type="match status" value="1"/>
</dbReference>
<dbReference type="GeneID" id="118317734"/>
<dbReference type="SUPFAM" id="SSF74924">
    <property type="entry name" value="Cap-Gly domain"/>
    <property type="match status" value="1"/>
</dbReference>
<feature type="region of interest" description="Disordered" evidence="2">
    <location>
        <begin position="1967"/>
        <end position="2129"/>
    </location>
</feature>
<dbReference type="PROSITE" id="PS50245">
    <property type="entry name" value="CAP_GLY_2"/>
    <property type="match status" value="1"/>
</dbReference>
<feature type="region of interest" description="Disordered" evidence="2">
    <location>
        <begin position="806"/>
        <end position="827"/>
    </location>
</feature>
<feature type="compositionally biased region" description="Polar residues" evidence="2">
    <location>
        <begin position="2029"/>
        <end position="2038"/>
    </location>
</feature>
<evidence type="ECO:0000256" key="1">
    <source>
        <dbReference type="SAM" id="Coils"/>
    </source>
</evidence>
<gene>
    <name evidence="4" type="primary">CEP350</name>
</gene>
<feature type="compositionally biased region" description="Basic and acidic residues" evidence="2">
    <location>
        <begin position="725"/>
        <end position="734"/>
    </location>
</feature>
<feature type="compositionally biased region" description="Polar residues" evidence="2">
    <location>
        <begin position="581"/>
        <end position="605"/>
    </location>
</feature>
<accession>A0A8D3DJ24</accession>
<feature type="compositionally biased region" description="Polar residues" evidence="2">
    <location>
        <begin position="1832"/>
        <end position="1869"/>
    </location>
</feature>
<feature type="compositionally biased region" description="Polar residues" evidence="2">
    <location>
        <begin position="1597"/>
        <end position="1606"/>
    </location>
</feature>
<feature type="region of interest" description="Disordered" evidence="2">
    <location>
        <begin position="1486"/>
        <end position="1613"/>
    </location>
</feature>
<dbReference type="InterPro" id="IPR028750">
    <property type="entry name" value="CEP350/CC187"/>
</dbReference>